<dbReference type="AlphaFoldDB" id="A0A3G2S3Y2"/>
<evidence type="ECO:0000256" key="9">
    <source>
        <dbReference type="PROSITE-ProRule" id="PRU00192"/>
    </source>
</evidence>
<evidence type="ECO:0000256" key="7">
    <source>
        <dbReference type="ARBA" id="ARBA00023016"/>
    </source>
</evidence>
<gene>
    <name evidence="13" type="primary">SHO1</name>
    <name evidence="13" type="ORF">DNF11_1831</name>
</gene>
<evidence type="ECO:0000256" key="5">
    <source>
        <dbReference type="ARBA" id="ARBA00022692"/>
    </source>
</evidence>
<feature type="region of interest" description="Disordered" evidence="10">
    <location>
        <begin position="186"/>
        <end position="253"/>
    </location>
</feature>
<comment type="similarity">
    <text evidence="2">Belongs to the SHO1 family.</text>
</comment>
<dbReference type="VEuPathDB" id="FungiDB:DNF11_1831"/>
<evidence type="ECO:0000313" key="14">
    <source>
        <dbReference type="Proteomes" id="UP000269793"/>
    </source>
</evidence>
<feature type="transmembrane region" description="Helical" evidence="11">
    <location>
        <begin position="81"/>
        <end position="103"/>
    </location>
</feature>
<dbReference type="EMBL" id="CP033150">
    <property type="protein sequence ID" value="AYO42781.1"/>
    <property type="molecule type" value="Genomic_DNA"/>
</dbReference>
<keyword evidence="5 11" id="KW-0812">Transmembrane</keyword>
<dbReference type="InterPro" id="IPR036028">
    <property type="entry name" value="SH3-like_dom_sf"/>
</dbReference>
<keyword evidence="8 11" id="KW-0472">Membrane</keyword>
<dbReference type="PANTHER" id="PTHR15735:SF20">
    <property type="entry name" value="HIGH OSMOLARITY SIGNALING PROTEIN SHO1"/>
    <property type="match status" value="1"/>
</dbReference>
<dbReference type="CDD" id="cd11855">
    <property type="entry name" value="SH3_Sho1p"/>
    <property type="match status" value="1"/>
</dbReference>
<feature type="domain" description="SH3" evidence="12">
    <location>
        <begin position="320"/>
        <end position="379"/>
    </location>
</feature>
<evidence type="ECO:0000256" key="3">
    <source>
        <dbReference type="ARBA" id="ARBA00022443"/>
    </source>
</evidence>
<dbReference type="Proteomes" id="UP000269793">
    <property type="component" value="Chromosome III"/>
</dbReference>
<reference evidence="13 14" key="1">
    <citation type="submission" date="2018-10" db="EMBL/GenBank/DDBJ databases">
        <title>Complete genome sequence of Malassezia restricta CBS 7877.</title>
        <authorList>
            <person name="Morand S.C."/>
            <person name="Bertignac M."/>
            <person name="Iltis A."/>
            <person name="Kolder I."/>
            <person name="Pirovano W."/>
            <person name="Jourdain R."/>
            <person name="Clavaud C."/>
        </authorList>
    </citation>
    <scope>NUCLEOTIDE SEQUENCE [LARGE SCALE GENOMIC DNA]</scope>
    <source>
        <strain evidence="13 14">CBS 7877</strain>
    </source>
</reference>
<evidence type="ECO:0000256" key="2">
    <source>
        <dbReference type="ARBA" id="ARBA00009739"/>
    </source>
</evidence>
<evidence type="ECO:0000256" key="4">
    <source>
        <dbReference type="ARBA" id="ARBA00022475"/>
    </source>
</evidence>
<evidence type="ECO:0000256" key="6">
    <source>
        <dbReference type="ARBA" id="ARBA00022989"/>
    </source>
</evidence>
<comment type="subcellular location">
    <subcellularLocation>
        <location evidence="1">Cell membrane</location>
        <topology evidence="1">Multi-pass membrane protein</topology>
    </subcellularLocation>
</comment>
<dbReference type="InterPro" id="IPR035522">
    <property type="entry name" value="Sho1_SH3"/>
</dbReference>
<dbReference type="InterPro" id="IPR001452">
    <property type="entry name" value="SH3_domain"/>
</dbReference>
<dbReference type="OrthoDB" id="5983572at2759"/>
<sequence length="379" mass="40071">MSKLPKSDRMKQCGLAVFGIGAFLMICGWFIAFVSLCYCQSELYFDRFDHPRSAWFIIWIQLFLCFAIFGHFFLPFPTDFMVSVFLGACFAITLIVSDAHLYVSTRNNLSQVDANFARGSLSALSTGFLILALGNLFALCYFAVKFDLEHRPNKQIDDSFGGIKGSGISGPGGIIGSFPGSGLRQRAGFQGEKPVDSVGVNSMSYPPQAANSMAPRSPDLGTPNALGSDPLSNGYSRPNDVEIGMPTTGSAVNATSTETPFAQAPRQDASLPLNETAKDDNLAPPILSSNLGPSTAGAAGGAAAGGAVPAAAAGASGTQSALQRAEALYSYKASEDDPTEISFAKGDVLQIVDSSGKWWQAQRSNGELGIVPSNYLRLI</sequence>
<feature type="compositionally biased region" description="Polar residues" evidence="10">
    <location>
        <begin position="199"/>
        <end position="211"/>
    </location>
</feature>
<dbReference type="Pfam" id="PF00018">
    <property type="entry name" value="SH3_1"/>
    <property type="match status" value="1"/>
</dbReference>
<feature type="transmembrane region" description="Helical" evidence="11">
    <location>
        <begin position="123"/>
        <end position="144"/>
    </location>
</feature>
<evidence type="ECO:0000256" key="8">
    <source>
        <dbReference type="ARBA" id="ARBA00023136"/>
    </source>
</evidence>
<keyword evidence="7" id="KW-0346">Stress response</keyword>
<keyword evidence="6 11" id="KW-1133">Transmembrane helix</keyword>
<keyword evidence="3 9" id="KW-0728">SH3 domain</keyword>
<evidence type="ECO:0000313" key="13">
    <source>
        <dbReference type="EMBL" id="AYO42781.1"/>
    </source>
</evidence>
<dbReference type="SMART" id="SM00326">
    <property type="entry name" value="SH3"/>
    <property type="match status" value="1"/>
</dbReference>
<evidence type="ECO:0000259" key="12">
    <source>
        <dbReference type="PROSITE" id="PS50002"/>
    </source>
</evidence>
<dbReference type="PANTHER" id="PTHR15735">
    <property type="entry name" value="FCH AND DOUBLE SH3 DOMAINS PROTEIN"/>
    <property type="match status" value="1"/>
</dbReference>
<evidence type="ECO:0000256" key="11">
    <source>
        <dbReference type="SAM" id="Phobius"/>
    </source>
</evidence>
<organism evidence="13 14">
    <name type="scientific">Malassezia restricta (strain ATCC 96810 / NBRC 103918 / CBS 7877)</name>
    <name type="common">Seborrheic dermatitis infection agent</name>
    <dbReference type="NCBI Taxonomy" id="425264"/>
    <lineage>
        <taxon>Eukaryota</taxon>
        <taxon>Fungi</taxon>
        <taxon>Dikarya</taxon>
        <taxon>Basidiomycota</taxon>
        <taxon>Ustilaginomycotina</taxon>
        <taxon>Malasseziomycetes</taxon>
        <taxon>Malasseziales</taxon>
        <taxon>Malasseziaceae</taxon>
        <taxon>Malassezia</taxon>
    </lineage>
</organism>
<evidence type="ECO:0000256" key="1">
    <source>
        <dbReference type="ARBA" id="ARBA00004651"/>
    </source>
</evidence>
<dbReference type="PROSITE" id="PS50002">
    <property type="entry name" value="SH3"/>
    <property type="match status" value="1"/>
</dbReference>
<dbReference type="SUPFAM" id="SSF50044">
    <property type="entry name" value="SH3-domain"/>
    <property type="match status" value="1"/>
</dbReference>
<accession>A0A3G2S3Y2</accession>
<feature type="transmembrane region" description="Helical" evidence="11">
    <location>
        <begin position="54"/>
        <end position="74"/>
    </location>
</feature>
<name>A0A3G2S3Y2_MALR7</name>
<dbReference type="PRINTS" id="PR00452">
    <property type="entry name" value="SH3DOMAIN"/>
</dbReference>
<keyword evidence="14" id="KW-1185">Reference proteome</keyword>
<dbReference type="STRING" id="425264.A0A3G2S3Y2"/>
<dbReference type="Gene3D" id="2.30.30.40">
    <property type="entry name" value="SH3 Domains"/>
    <property type="match status" value="1"/>
</dbReference>
<evidence type="ECO:0000256" key="10">
    <source>
        <dbReference type="SAM" id="MobiDB-lite"/>
    </source>
</evidence>
<protein>
    <submittedName>
        <fullName evidence="13">High osmolarity signaling protein SHO1</fullName>
    </submittedName>
</protein>
<keyword evidence="4" id="KW-1003">Cell membrane</keyword>
<dbReference type="GO" id="GO:0005886">
    <property type="term" value="C:plasma membrane"/>
    <property type="evidence" value="ECO:0007669"/>
    <property type="project" value="UniProtKB-SubCell"/>
</dbReference>
<proteinExistence type="inferred from homology"/>
<dbReference type="GO" id="GO:0030833">
    <property type="term" value="P:regulation of actin filament polymerization"/>
    <property type="evidence" value="ECO:0007669"/>
    <property type="project" value="TreeGrafter"/>
</dbReference>
<feature type="transmembrane region" description="Helical" evidence="11">
    <location>
        <begin position="12"/>
        <end position="34"/>
    </location>
</feature>